<feature type="transmembrane region" description="Helical" evidence="1">
    <location>
        <begin position="331"/>
        <end position="356"/>
    </location>
</feature>
<dbReference type="InterPro" id="IPR038770">
    <property type="entry name" value="Na+/solute_symporter_sf"/>
</dbReference>
<reference evidence="2 3" key="1">
    <citation type="submission" date="2016-03" db="EMBL/GenBank/DDBJ databases">
        <authorList>
            <person name="Ploux O."/>
        </authorList>
    </citation>
    <scope>NUCLEOTIDE SEQUENCE [LARGE SCALE GENOMIC DNA]</scope>
    <source>
        <strain evidence="2 3">EC13</strain>
    </source>
</reference>
<feature type="transmembrane region" description="Helical" evidence="1">
    <location>
        <begin position="299"/>
        <end position="319"/>
    </location>
</feature>
<dbReference type="Proteomes" id="UP000075799">
    <property type="component" value="Unassembled WGS sequence"/>
</dbReference>
<accession>A0A162G357</accession>
<feature type="transmembrane region" description="Helical" evidence="1">
    <location>
        <begin position="111"/>
        <end position="135"/>
    </location>
</feature>
<gene>
    <name evidence="2" type="ORF">AZI87_13270</name>
</gene>
<feature type="transmembrane region" description="Helical" evidence="1">
    <location>
        <begin position="28"/>
        <end position="48"/>
    </location>
</feature>
<evidence type="ECO:0008006" key="4">
    <source>
        <dbReference type="Google" id="ProtNLM"/>
    </source>
</evidence>
<sequence>MKRVILLSALLLAGLVLSQVLPLLLSIPVWVSELREFITMVLLAYIMIEVGREFEINLKKKREYGWDYFVAATAAAFPWIFCSLYFYWILMPGAEASEKGPLVESLLVGRFAAPTSAGVLFSMLAAAGLASTWAFKKTRILAIFDDLDTVLLMIPLKVIIAGFVWQLGVDLVAIAFILIAGVKLYRKVSLPTSWPWVLLYSFSITAMSEGIYFLTKDPVTTVGSHIEVLLPAFVLGCIFKPSESKEEITTPGEDTPGSSDEETVGLIVSSAFMFLVGLSMPAAFGERRLVALEMGVLETLFHVVMITLLANIGKLFAAFCYRKEATFKERLAVSISLFPRGEVGAGVLAVSLSYGITGAHVTIGFLSLALNLILTGVFILIVKKLLEQKNIEKRFEQTVT</sequence>
<keyword evidence="1" id="KW-1133">Transmembrane helix</keyword>
<dbReference type="OrthoDB" id="19972at2"/>
<comment type="caution">
    <text evidence="2">The sequence shown here is derived from an EMBL/GenBank/DDBJ whole genome shotgun (WGS) entry which is preliminary data.</text>
</comment>
<keyword evidence="1" id="KW-0472">Membrane</keyword>
<feature type="transmembrane region" description="Helical" evidence="1">
    <location>
        <begin position="68"/>
        <end position="91"/>
    </location>
</feature>
<evidence type="ECO:0000313" key="2">
    <source>
        <dbReference type="EMBL" id="KYG64209.1"/>
    </source>
</evidence>
<protein>
    <recommendedName>
        <fullName evidence="4">Sodium:proton antiporter</fullName>
    </recommendedName>
</protein>
<feature type="transmembrane region" description="Helical" evidence="1">
    <location>
        <begin position="264"/>
        <end position="284"/>
    </location>
</feature>
<dbReference type="EMBL" id="LUKD01000006">
    <property type="protein sequence ID" value="KYG64209.1"/>
    <property type="molecule type" value="Genomic_DNA"/>
</dbReference>
<name>A0A162G357_BDEBC</name>
<keyword evidence="1" id="KW-0812">Transmembrane</keyword>
<feature type="transmembrane region" description="Helical" evidence="1">
    <location>
        <begin position="194"/>
        <end position="214"/>
    </location>
</feature>
<dbReference type="Gene3D" id="1.20.1530.20">
    <property type="match status" value="1"/>
</dbReference>
<dbReference type="RefSeq" id="WP_063208103.1">
    <property type="nucleotide sequence ID" value="NZ_LUKD01000006.1"/>
</dbReference>
<evidence type="ECO:0000313" key="3">
    <source>
        <dbReference type="Proteomes" id="UP000075799"/>
    </source>
</evidence>
<dbReference type="AlphaFoldDB" id="A0A162G357"/>
<evidence type="ECO:0000256" key="1">
    <source>
        <dbReference type="SAM" id="Phobius"/>
    </source>
</evidence>
<proteinExistence type="predicted"/>
<feature type="transmembrane region" description="Helical" evidence="1">
    <location>
        <begin position="156"/>
        <end position="182"/>
    </location>
</feature>
<organism evidence="2 3">
    <name type="scientific">Bdellovibrio bacteriovorus</name>
    <dbReference type="NCBI Taxonomy" id="959"/>
    <lineage>
        <taxon>Bacteria</taxon>
        <taxon>Pseudomonadati</taxon>
        <taxon>Bdellovibrionota</taxon>
        <taxon>Bdellovibrionia</taxon>
        <taxon>Bdellovibrionales</taxon>
        <taxon>Pseudobdellovibrionaceae</taxon>
        <taxon>Bdellovibrio</taxon>
    </lineage>
</organism>
<feature type="transmembrane region" description="Helical" evidence="1">
    <location>
        <begin position="362"/>
        <end position="382"/>
    </location>
</feature>